<dbReference type="Pfam" id="PF09350">
    <property type="entry name" value="DJC28_CD"/>
    <property type="match status" value="1"/>
</dbReference>
<feature type="region of interest" description="Disordered" evidence="1">
    <location>
        <begin position="1"/>
        <end position="69"/>
    </location>
</feature>
<gene>
    <name evidence="3" type="ORF">P8C59_008414</name>
</gene>
<name>A0AAD9MGT9_9PEZI</name>
<feature type="compositionally biased region" description="Low complexity" evidence="1">
    <location>
        <begin position="21"/>
        <end position="33"/>
    </location>
</feature>
<evidence type="ECO:0000313" key="3">
    <source>
        <dbReference type="EMBL" id="KAK2074190.1"/>
    </source>
</evidence>
<evidence type="ECO:0000259" key="2">
    <source>
        <dbReference type="Pfam" id="PF09350"/>
    </source>
</evidence>
<dbReference type="InterPro" id="IPR018961">
    <property type="entry name" value="DnaJ_homolog_subfam-C_membr-28"/>
</dbReference>
<evidence type="ECO:0000313" key="4">
    <source>
        <dbReference type="Proteomes" id="UP001217918"/>
    </source>
</evidence>
<sequence>MLGRRCSRALVPRPAARRASARSTPKPDNTTSTPTPPAPATEATAEPAPPPSDPGPRHACTTPDPAPGALARRLEDATEDALLAGGRAGRRAVLEDAGFGAELKARMLRRLADAPPWPGGRGEEAAVLRGMPAAKAPRGGGRVGPGWKVAGARDRAAAYPALRRREVAGLSEEERQAMKREWRERFTAGARAVPNSITGLAALANERIEDAIARGQFKNIARGQGVERDPRADNPFIDTTEYIMNKMIKRQAIVPPWIEKQQELSKAAAVFRTRLRQDWSRHAARMVAAQGGSLEEQLRRADEYARAEAVHNPKRRRSEHMSGSATATDDDDDDDDAVTVAVRPFRDAAWEAAERAFLNLSVAKLNALARSYNLMAPALAKKPYFSLARELESCFADVAPGLAESIRTRAARPARSPLDPAEGRRAPGLWARLGGRGCTTVTRLHESQAPHYGLREMWRDFWRKRAR</sequence>
<dbReference type="Proteomes" id="UP001217918">
    <property type="component" value="Unassembled WGS sequence"/>
</dbReference>
<dbReference type="PANTHER" id="PTHR39394">
    <property type="entry name" value="YALI0E31793P"/>
    <property type="match status" value="1"/>
</dbReference>
<accession>A0AAD9MGT9</accession>
<dbReference type="EMBL" id="JAQQPM010000008">
    <property type="protein sequence ID" value="KAK2074190.1"/>
    <property type="molecule type" value="Genomic_DNA"/>
</dbReference>
<feature type="domain" description="DnaJ homologue subfamily C member 28 conserved" evidence="2">
    <location>
        <begin position="203"/>
        <end position="272"/>
    </location>
</feature>
<keyword evidence="4" id="KW-1185">Reference proteome</keyword>
<comment type="caution">
    <text evidence="3">The sequence shown here is derived from an EMBL/GenBank/DDBJ whole genome shotgun (WGS) entry which is preliminary data.</text>
</comment>
<organism evidence="3 4">
    <name type="scientific">Phyllachora maydis</name>
    <dbReference type="NCBI Taxonomy" id="1825666"/>
    <lineage>
        <taxon>Eukaryota</taxon>
        <taxon>Fungi</taxon>
        <taxon>Dikarya</taxon>
        <taxon>Ascomycota</taxon>
        <taxon>Pezizomycotina</taxon>
        <taxon>Sordariomycetes</taxon>
        <taxon>Sordariomycetidae</taxon>
        <taxon>Phyllachorales</taxon>
        <taxon>Phyllachoraceae</taxon>
        <taxon>Phyllachora</taxon>
    </lineage>
</organism>
<feature type="region of interest" description="Disordered" evidence="1">
    <location>
        <begin position="305"/>
        <end position="335"/>
    </location>
</feature>
<evidence type="ECO:0000256" key="1">
    <source>
        <dbReference type="SAM" id="MobiDB-lite"/>
    </source>
</evidence>
<protein>
    <recommendedName>
        <fullName evidence="2">DnaJ homologue subfamily C member 28 conserved domain-containing protein</fullName>
    </recommendedName>
</protein>
<proteinExistence type="predicted"/>
<reference evidence="3" key="1">
    <citation type="journal article" date="2023" name="Mol. Plant Microbe Interact.">
        <title>Elucidating the Obligate Nature and Biological Capacity of an Invasive Fungal Corn Pathogen.</title>
        <authorList>
            <person name="MacCready J.S."/>
            <person name="Roggenkamp E.M."/>
            <person name="Gdanetz K."/>
            <person name="Chilvers M.I."/>
        </authorList>
    </citation>
    <scope>NUCLEOTIDE SEQUENCE</scope>
    <source>
        <strain evidence="3">PM02</strain>
    </source>
</reference>
<dbReference type="PANTHER" id="PTHR39394:SF1">
    <property type="entry name" value="DNAJ HOMOLOGUE SUBFAMILY C MEMBER 28 CONSERVED DOMAIN-CONTAINING PROTEIN"/>
    <property type="match status" value="1"/>
</dbReference>
<dbReference type="AlphaFoldDB" id="A0AAD9MGT9"/>